<evidence type="ECO:0000256" key="4">
    <source>
        <dbReference type="ARBA" id="ARBA00023015"/>
    </source>
</evidence>
<evidence type="ECO:0000256" key="6">
    <source>
        <dbReference type="ARBA" id="ARBA00023242"/>
    </source>
</evidence>
<comment type="caution">
    <text evidence="12">The sequence shown here is derived from an EMBL/GenBank/DDBJ whole genome shotgun (WGS) entry which is preliminary data.</text>
</comment>
<dbReference type="Gramene" id="OMO94139">
    <property type="protein sequence ID" value="OMO94139"/>
    <property type="gene ID" value="CCACVL1_06149"/>
</dbReference>
<dbReference type="InterPro" id="IPR033389">
    <property type="entry name" value="AUX/IAA_dom"/>
</dbReference>
<dbReference type="PANTHER" id="PTHR31734:SF134">
    <property type="entry name" value="AUXIN-RESPONSIVE PROTEIN IAA28"/>
    <property type="match status" value="1"/>
</dbReference>
<keyword evidence="5 9" id="KW-0804">Transcription</keyword>
<evidence type="ECO:0000256" key="10">
    <source>
        <dbReference type="SAM" id="MobiDB-lite"/>
    </source>
</evidence>
<evidence type="ECO:0000256" key="8">
    <source>
        <dbReference type="ARBA" id="ARBA00025283"/>
    </source>
</evidence>
<dbReference type="FunFam" id="3.10.20.90:FF:000225">
    <property type="entry name" value="Auxin-responsive protein"/>
    <property type="match status" value="1"/>
</dbReference>
<dbReference type="OMA" id="KEWPVDT"/>
<name>A0A1R3JH32_COCAP</name>
<dbReference type="Pfam" id="PF02309">
    <property type="entry name" value="AUX_IAA"/>
    <property type="match status" value="1"/>
</dbReference>
<gene>
    <name evidence="12" type="ORF">CCACVL1_06149</name>
</gene>
<feature type="region of interest" description="Disordered" evidence="10">
    <location>
        <begin position="146"/>
        <end position="178"/>
    </location>
</feature>
<dbReference type="Gene3D" id="3.10.20.90">
    <property type="entry name" value="Phosphatidylinositol 3-kinase Catalytic Subunit, Chain A, domain 1"/>
    <property type="match status" value="1"/>
</dbReference>
<evidence type="ECO:0000313" key="13">
    <source>
        <dbReference type="Proteomes" id="UP000188268"/>
    </source>
</evidence>
<dbReference type="GO" id="GO:0009734">
    <property type="term" value="P:auxin-activated signaling pathway"/>
    <property type="evidence" value="ECO:0007669"/>
    <property type="project" value="UniProtKB-UniRule"/>
</dbReference>
<keyword evidence="3 9" id="KW-0678">Repressor</keyword>
<evidence type="ECO:0000256" key="5">
    <source>
        <dbReference type="ARBA" id="ARBA00023163"/>
    </source>
</evidence>
<dbReference type="AlphaFoldDB" id="A0A1R3JH32"/>
<keyword evidence="4 9" id="KW-0805">Transcription regulation</keyword>
<dbReference type="STRING" id="210143.A0A1R3JH32"/>
<comment type="subcellular location">
    <subcellularLocation>
        <location evidence="1 9">Nucleus</location>
    </subcellularLocation>
</comment>
<dbReference type="EMBL" id="AWWV01007937">
    <property type="protein sequence ID" value="OMO94139.1"/>
    <property type="molecule type" value="Genomic_DNA"/>
</dbReference>
<dbReference type="PROSITE" id="PS51745">
    <property type="entry name" value="PB1"/>
    <property type="match status" value="1"/>
</dbReference>
<evidence type="ECO:0000256" key="9">
    <source>
        <dbReference type="RuleBase" id="RU004549"/>
    </source>
</evidence>
<comment type="function">
    <text evidence="8">Aux/IAA proteins are short-lived transcriptional factors that function as repressors of early auxin response genes at low auxin concentrations. Repression is thought to result from the interaction with auxin response factors (ARFs), proteins that bind to the auxin-responsive promoter element (AuxRE). Formation of heterodimers with ARF proteins may alter their ability to modulate early auxin response genes expression.</text>
</comment>
<dbReference type="Proteomes" id="UP000188268">
    <property type="component" value="Unassembled WGS sequence"/>
</dbReference>
<evidence type="ECO:0000313" key="12">
    <source>
        <dbReference type="EMBL" id="OMO94139.1"/>
    </source>
</evidence>
<protein>
    <recommendedName>
        <fullName evidence="9">Auxin-responsive protein</fullName>
    </recommendedName>
</protein>
<keyword evidence="6 9" id="KW-0539">Nucleus</keyword>
<reference evidence="12 13" key="1">
    <citation type="submission" date="2013-09" db="EMBL/GenBank/DDBJ databases">
        <title>Corchorus capsularis genome sequencing.</title>
        <authorList>
            <person name="Alam M."/>
            <person name="Haque M.S."/>
            <person name="Islam M.S."/>
            <person name="Emdad E.M."/>
            <person name="Islam M.M."/>
            <person name="Ahmed B."/>
            <person name="Halim A."/>
            <person name="Hossen Q.M.M."/>
            <person name="Hossain M.Z."/>
            <person name="Ahmed R."/>
            <person name="Khan M.M."/>
            <person name="Islam R."/>
            <person name="Rashid M.M."/>
            <person name="Khan S.A."/>
            <person name="Rahman M.S."/>
            <person name="Alam M."/>
        </authorList>
    </citation>
    <scope>NUCLEOTIDE SEQUENCE [LARGE SCALE GENOMIC DNA]</scope>
    <source>
        <strain evidence="13">cv. CVL-1</strain>
        <tissue evidence="12">Whole seedling</tissue>
    </source>
</reference>
<feature type="domain" description="PB1" evidence="11">
    <location>
        <begin position="179"/>
        <end position="286"/>
    </location>
</feature>
<evidence type="ECO:0000256" key="7">
    <source>
        <dbReference type="ARBA" id="ARBA00023294"/>
    </source>
</evidence>
<evidence type="ECO:0000256" key="1">
    <source>
        <dbReference type="ARBA" id="ARBA00004123"/>
    </source>
</evidence>
<keyword evidence="7 9" id="KW-0927">Auxin signaling pathway</keyword>
<evidence type="ECO:0000256" key="3">
    <source>
        <dbReference type="ARBA" id="ARBA00022491"/>
    </source>
</evidence>
<comment type="similarity">
    <text evidence="2 9">Belongs to the Aux/IAA family.</text>
</comment>
<evidence type="ECO:0000259" key="11">
    <source>
        <dbReference type="PROSITE" id="PS51745"/>
    </source>
</evidence>
<accession>A0A1R3JH32</accession>
<dbReference type="InterPro" id="IPR003311">
    <property type="entry name" value="AUX_IAA"/>
</dbReference>
<dbReference type="OrthoDB" id="615826at2759"/>
<evidence type="ECO:0000256" key="2">
    <source>
        <dbReference type="ARBA" id="ARBA00006728"/>
    </source>
</evidence>
<dbReference type="SUPFAM" id="SSF54277">
    <property type="entry name" value="CAD &amp; PB1 domains"/>
    <property type="match status" value="1"/>
</dbReference>
<dbReference type="GO" id="GO:0005634">
    <property type="term" value="C:nucleus"/>
    <property type="evidence" value="ECO:0007669"/>
    <property type="project" value="UniProtKB-SubCell"/>
</dbReference>
<keyword evidence="13" id="KW-1185">Reference proteome</keyword>
<proteinExistence type="inferred from homology"/>
<dbReference type="InterPro" id="IPR053793">
    <property type="entry name" value="PB1-like"/>
</dbReference>
<comment type="subunit">
    <text evidence="9">Homodimers and heterodimers.</text>
</comment>
<dbReference type="PANTHER" id="PTHR31734">
    <property type="entry name" value="AUXIN-RESPONSIVE PROTEIN IAA17"/>
    <property type="match status" value="1"/>
</dbReference>
<sequence>MEEEYHEYPDELLNLSDMKKKKEDRKLELRLAPPSPGEFHFHGCCTNINSTHGTKRAFQYTAETKIGEKDGEKQCQKLSCIDKKGNMVHSPWSSGSTLLFQNLPVSKKLEVKRSEDATADSDTATNINALDKRSIANANSPVVGWPPIRSSRKNLSLSKPASEKVETAGNGKPQNPKPQLFVKINMEGIPIGRKVNLTAYHSYEQLSLAIHHLFSALLAAQKDSSATQNANKSDELTKPEAAGSLAGGNGEYTLIYEDDEGDRVLVGDVPWHMFVSTAKRLHVLKSSQLSTLPIGSSNEKEKTAL</sequence>
<organism evidence="12 13">
    <name type="scientific">Corchorus capsularis</name>
    <name type="common">Jute</name>
    <dbReference type="NCBI Taxonomy" id="210143"/>
    <lineage>
        <taxon>Eukaryota</taxon>
        <taxon>Viridiplantae</taxon>
        <taxon>Streptophyta</taxon>
        <taxon>Embryophyta</taxon>
        <taxon>Tracheophyta</taxon>
        <taxon>Spermatophyta</taxon>
        <taxon>Magnoliopsida</taxon>
        <taxon>eudicotyledons</taxon>
        <taxon>Gunneridae</taxon>
        <taxon>Pentapetalae</taxon>
        <taxon>rosids</taxon>
        <taxon>malvids</taxon>
        <taxon>Malvales</taxon>
        <taxon>Malvaceae</taxon>
        <taxon>Grewioideae</taxon>
        <taxon>Apeibeae</taxon>
        <taxon>Corchorus</taxon>
    </lineage>
</organism>
<dbReference type="GO" id="GO:0006355">
    <property type="term" value="P:regulation of DNA-templated transcription"/>
    <property type="evidence" value="ECO:0007669"/>
    <property type="project" value="InterPro"/>
</dbReference>